<evidence type="ECO:0000256" key="1">
    <source>
        <dbReference type="ARBA" id="ARBA00005179"/>
    </source>
</evidence>
<evidence type="ECO:0008006" key="7">
    <source>
        <dbReference type="Google" id="ProtNLM"/>
    </source>
</evidence>
<dbReference type="InterPro" id="IPR051654">
    <property type="entry name" value="Meroterpenoid_MTases"/>
</dbReference>
<keyword evidence="2" id="KW-0808">Transferase</keyword>
<comment type="similarity">
    <text evidence="4">Belongs to the class I-like SAM-binding methyltransferase superfamily.</text>
</comment>
<dbReference type="InterPro" id="IPR029063">
    <property type="entry name" value="SAM-dependent_MTases_sf"/>
</dbReference>
<dbReference type="PANTHER" id="PTHR35897">
    <property type="entry name" value="METHYLTRANSFERASE AUSD"/>
    <property type="match status" value="1"/>
</dbReference>
<evidence type="ECO:0000313" key="6">
    <source>
        <dbReference type="Proteomes" id="UP000076727"/>
    </source>
</evidence>
<evidence type="ECO:0000256" key="3">
    <source>
        <dbReference type="ARBA" id="ARBA00022691"/>
    </source>
</evidence>
<dbReference type="SUPFAM" id="SSF53335">
    <property type="entry name" value="S-adenosyl-L-methionine-dependent methyltransferases"/>
    <property type="match status" value="1"/>
</dbReference>
<proteinExistence type="inferred from homology"/>
<comment type="pathway">
    <text evidence="1">Secondary metabolite biosynthesis.</text>
</comment>
<dbReference type="OrthoDB" id="2094832at2759"/>
<reference evidence="5 6" key="1">
    <citation type="journal article" date="2016" name="Mol. Biol. Evol.">
        <title>Comparative Genomics of Early-Diverging Mushroom-Forming Fungi Provides Insights into the Origins of Lignocellulose Decay Capabilities.</title>
        <authorList>
            <person name="Nagy L.G."/>
            <person name="Riley R."/>
            <person name="Tritt A."/>
            <person name="Adam C."/>
            <person name="Daum C."/>
            <person name="Floudas D."/>
            <person name="Sun H."/>
            <person name="Yadav J.S."/>
            <person name="Pangilinan J."/>
            <person name="Larsson K.H."/>
            <person name="Matsuura K."/>
            <person name="Barry K."/>
            <person name="Labutti K."/>
            <person name="Kuo R."/>
            <person name="Ohm R.A."/>
            <person name="Bhattacharya S.S."/>
            <person name="Shirouzu T."/>
            <person name="Yoshinaga Y."/>
            <person name="Martin F.M."/>
            <person name="Grigoriev I.V."/>
            <person name="Hibbett D.S."/>
        </authorList>
    </citation>
    <scope>NUCLEOTIDE SEQUENCE [LARGE SCALE GENOMIC DNA]</scope>
    <source>
        <strain evidence="5 6">L-15889</strain>
    </source>
</reference>
<name>A0A165UA83_9APHY</name>
<organism evidence="5 6">
    <name type="scientific">Daedalea quercina L-15889</name>
    <dbReference type="NCBI Taxonomy" id="1314783"/>
    <lineage>
        <taxon>Eukaryota</taxon>
        <taxon>Fungi</taxon>
        <taxon>Dikarya</taxon>
        <taxon>Basidiomycota</taxon>
        <taxon>Agaricomycotina</taxon>
        <taxon>Agaricomycetes</taxon>
        <taxon>Polyporales</taxon>
        <taxon>Fomitopsis</taxon>
    </lineage>
</organism>
<protein>
    <recommendedName>
        <fullName evidence="7">Methyltransferase domain-containing protein</fullName>
    </recommendedName>
</protein>
<dbReference type="GO" id="GO:0016740">
    <property type="term" value="F:transferase activity"/>
    <property type="evidence" value="ECO:0007669"/>
    <property type="project" value="UniProtKB-KW"/>
</dbReference>
<dbReference type="PANTHER" id="PTHR35897:SF1">
    <property type="entry name" value="METHYLTRANSFERASE AUSD"/>
    <property type="match status" value="1"/>
</dbReference>
<evidence type="ECO:0000256" key="4">
    <source>
        <dbReference type="ARBA" id="ARBA00038314"/>
    </source>
</evidence>
<accession>A0A165UA83</accession>
<dbReference type="AlphaFoldDB" id="A0A165UA83"/>
<dbReference type="Proteomes" id="UP000076727">
    <property type="component" value="Unassembled WGS sequence"/>
</dbReference>
<keyword evidence="6" id="KW-1185">Reference proteome</keyword>
<evidence type="ECO:0000313" key="5">
    <source>
        <dbReference type="EMBL" id="KZT74620.1"/>
    </source>
</evidence>
<dbReference type="Gene3D" id="3.40.50.150">
    <property type="entry name" value="Vaccinia Virus protein VP39"/>
    <property type="match status" value="1"/>
</dbReference>
<keyword evidence="3" id="KW-0949">S-adenosyl-L-methionine</keyword>
<dbReference type="STRING" id="1314783.A0A165UA83"/>
<sequence>MSQSKYQINILSGNPPLDDSYYNPDDAELAFYRSQTGITDDRALKDHAIEVQKEAYKVYAYPCIRRFAFMNLKISRLPAYSRFLSLGKEREGAIFLDIGCCFGNDVRKAIADGYPMKNCIASDLERDFWKLGHRLFNTTPETFPVPFIAGDAFNPDFLKPVPPFYSAPELPAPQLAQITSLTPLLGHISAIHASSFFHLFDEEQQLELARSLAGLLSPQPGSLIFGMHNGRREKGFRVEQGEPGQAGSYMFCHSPESWKELWDGEVFAKGTVRVEAELQETQRRDIHAAPGTKFYWMMWSVTRL</sequence>
<evidence type="ECO:0000256" key="2">
    <source>
        <dbReference type="ARBA" id="ARBA00022679"/>
    </source>
</evidence>
<dbReference type="EMBL" id="KV429033">
    <property type="protein sequence ID" value="KZT74620.1"/>
    <property type="molecule type" value="Genomic_DNA"/>
</dbReference>
<gene>
    <name evidence="5" type="ORF">DAEQUDRAFT_720820</name>
</gene>